<comment type="caution">
    <text evidence="11">The sequence shown here is derived from an EMBL/GenBank/DDBJ whole genome shotgun (WGS) entry which is preliminary data.</text>
</comment>
<reference evidence="11 12" key="1">
    <citation type="submission" date="2019-03" db="EMBL/GenBank/DDBJ databases">
        <title>Freshwater and sediment microbial communities from various areas in North America, analyzing microbe dynamics in response to fracking.</title>
        <authorList>
            <person name="Lamendella R."/>
        </authorList>
    </citation>
    <scope>NUCLEOTIDE SEQUENCE [LARGE SCALE GENOMIC DNA]</scope>
    <source>
        <strain evidence="11 12">175.2</strain>
    </source>
</reference>
<dbReference type="Proteomes" id="UP000295097">
    <property type="component" value="Unassembled WGS sequence"/>
</dbReference>
<evidence type="ECO:0000256" key="4">
    <source>
        <dbReference type="ARBA" id="ARBA00022571"/>
    </source>
</evidence>
<dbReference type="CDD" id="cd03894">
    <property type="entry name" value="M20_ArgE"/>
    <property type="match status" value="1"/>
</dbReference>
<sequence>MQDIETCKDILRDLVGFPSVSSQSNLPIIAYIAERLSDAGARLEFVTDATGTKANLFATLGPEKPGGIVLSGHTDVVPVDEQLWTSYPFTLAERDGHLFGRGTCDMKGFIACCLTKLDVLAAAAQRRPVHFAFTHDEEVGCVGVQSLVAHLREREIVPAMAIVGEPTRMKVIEGHKGCCEYTVTFTGRSGHSSAPELGINAVEYAARYINRLIELRTGLMEHTPEGTGYQPPHSTLNIGGLEGGMSHNVIAPRAVLKWETRPVVANDLAYVKRQIADYCEHELLPLMRSVAPEAAIETEIVGEAAALEPRAYNAARDLVFALTGQNAAHLVPFGTEAGFFQDVGMDVVVCGPGSIDQAHTPDEFIAVAELEKCLNMLDKLAERWI</sequence>
<evidence type="ECO:0000256" key="6">
    <source>
        <dbReference type="ARBA" id="ARBA00022723"/>
    </source>
</evidence>
<keyword evidence="7" id="KW-0378">Hydrolase</keyword>
<keyword evidence="6" id="KW-0479">Metal-binding</keyword>
<keyword evidence="4" id="KW-0055">Arginine biosynthesis</keyword>
<keyword evidence="12" id="KW-1185">Reference proteome</keyword>
<keyword evidence="3" id="KW-0963">Cytoplasm</keyword>
<dbReference type="NCBIfam" id="TIGR01892">
    <property type="entry name" value="AcOrn-deacetyl"/>
    <property type="match status" value="1"/>
</dbReference>
<dbReference type="InterPro" id="IPR010169">
    <property type="entry name" value="AcOrn-deacetyl"/>
</dbReference>
<evidence type="ECO:0000256" key="3">
    <source>
        <dbReference type="ARBA" id="ARBA00022490"/>
    </source>
</evidence>
<dbReference type="OrthoDB" id="9809784at2"/>
<dbReference type="Gene3D" id="3.30.70.360">
    <property type="match status" value="1"/>
</dbReference>
<dbReference type="InterPro" id="IPR002933">
    <property type="entry name" value="Peptidase_M20"/>
</dbReference>
<dbReference type="InterPro" id="IPR001261">
    <property type="entry name" value="ArgE/DapE_CS"/>
</dbReference>
<evidence type="ECO:0000256" key="7">
    <source>
        <dbReference type="ARBA" id="ARBA00022801"/>
    </source>
</evidence>
<dbReference type="Pfam" id="PF01546">
    <property type="entry name" value="Peptidase_M20"/>
    <property type="match status" value="1"/>
</dbReference>
<organism evidence="11 12">
    <name type="scientific">Martelella mediterranea</name>
    <dbReference type="NCBI Taxonomy" id="293089"/>
    <lineage>
        <taxon>Bacteria</taxon>
        <taxon>Pseudomonadati</taxon>
        <taxon>Pseudomonadota</taxon>
        <taxon>Alphaproteobacteria</taxon>
        <taxon>Hyphomicrobiales</taxon>
        <taxon>Aurantimonadaceae</taxon>
        <taxon>Martelella</taxon>
    </lineage>
</organism>
<dbReference type="InterPro" id="IPR036264">
    <property type="entry name" value="Bact_exopeptidase_dim_dom"/>
</dbReference>
<dbReference type="GO" id="GO:0008777">
    <property type="term" value="F:acetylornithine deacetylase activity"/>
    <property type="evidence" value="ECO:0007669"/>
    <property type="project" value="TreeGrafter"/>
</dbReference>
<evidence type="ECO:0000256" key="5">
    <source>
        <dbReference type="ARBA" id="ARBA00022605"/>
    </source>
</evidence>
<evidence type="ECO:0000256" key="1">
    <source>
        <dbReference type="ARBA" id="ARBA00001947"/>
    </source>
</evidence>
<dbReference type="GO" id="GO:0006526">
    <property type="term" value="P:L-arginine biosynthetic process"/>
    <property type="evidence" value="ECO:0007669"/>
    <property type="project" value="UniProtKB-KW"/>
</dbReference>
<feature type="domain" description="Peptidase M20 dimerisation" evidence="10">
    <location>
        <begin position="174"/>
        <end position="284"/>
    </location>
</feature>
<dbReference type="EMBL" id="SMAR01000007">
    <property type="protein sequence ID" value="TCT41103.1"/>
    <property type="molecule type" value="Genomic_DNA"/>
</dbReference>
<evidence type="ECO:0000259" key="10">
    <source>
        <dbReference type="Pfam" id="PF07687"/>
    </source>
</evidence>
<name>A0A4R3P2E7_9HYPH</name>
<dbReference type="Pfam" id="PF07687">
    <property type="entry name" value="M20_dimer"/>
    <property type="match status" value="1"/>
</dbReference>
<protein>
    <submittedName>
        <fullName evidence="11">Acetylornithine deacetylase</fullName>
    </submittedName>
</protein>
<dbReference type="AlphaFoldDB" id="A0A4R3P2E7"/>
<evidence type="ECO:0000256" key="2">
    <source>
        <dbReference type="ARBA" id="ARBA00005691"/>
    </source>
</evidence>
<dbReference type="PANTHER" id="PTHR43808:SF31">
    <property type="entry name" value="N-ACETYL-L-CITRULLINE DEACETYLASE"/>
    <property type="match status" value="1"/>
</dbReference>
<dbReference type="RefSeq" id="WP_132309826.1">
    <property type="nucleotide sequence ID" value="NZ_SMAR01000007.1"/>
</dbReference>
<dbReference type="GO" id="GO:0046872">
    <property type="term" value="F:metal ion binding"/>
    <property type="evidence" value="ECO:0007669"/>
    <property type="project" value="UniProtKB-KW"/>
</dbReference>
<evidence type="ECO:0000313" key="11">
    <source>
        <dbReference type="EMBL" id="TCT41103.1"/>
    </source>
</evidence>
<evidence type="ECO:0000313" key="12">
    <source>
        <dbReference type="Proteomes" id="UP000295097"/>
    </source>
</evidence>
<dbReference type="PROSITE" id="PS00759">
    <property type="entry name" value="ARGE_DAPE_CPG2_2"/>
    <property type="match status" value="1"/>
</dbReference>
<evidence type="ECO:0000256" key="9">
    <source>
        <dbReference type="ARBA" id="ARBA00023285"/>
    </source>
</evidence>
<dbReference type="PANTHER" id="PTHR43808">
    <property type="entry name" value="ACETYLORNITHINE DEACETYLASE"/>
    <property type="match status" value="1"/>
</dbReference>
<dbReference type="SUPFAM" id="SSF53187">
    <property type="entry name" value="Zn-dependent exopeptidases"/>
    <property type="match status" value="1"/>
</dbReference>
<comment type="similarity">
    <text evidence="2">Belongs to the peptidase M20A family. ArgE subfamily.</text>
</comment>
<keyword evidence="9" id="KW-0170">Cobalt</keyword>
<keyword evidence="8" id="KW-0862">Zinc</keyword>
<accession>A0A4R3P2E7</accession>
<gene>
    <name evidence="11" type="ORF">EDC90_100779</name>
</gene>
<dbReference type="SUPFAM" id="SSF55031">
    <property type="entry name" value="Bacterial exopeptidase dimerisation domain"/>
    <property type="match status" value="1"/>
</dbReference>
<keyword evidence="5" id="KW-0028">Amino-acid biosynthesis</keyword>
<dbReference type="NCBIfam" id="NF005710">
    <property type="entry name" value="PRK07522.1"/>
    <property type="match status" value="1"/>
</dbReference>
<dbReference type="Gene3D" id="3.40.630.10">
    <property type="entry name" value="Zn peptidases"/>
    <property type="match status" value="1"/>
</dbReference>
<evidence type="ECO:0000256" key="8">
    <source>
        <dbReference type="ARBA" id="ARBA00022833"/>
    </source>
</evidence>
<dbReference type="InterPro" id="IPR050072">
    <property type="entry name" value="Peptidase_M20A"/>
</dbReference>
<dbReference type="InterPro" id="IPR011650">
    <property type="entry name" value="Peptidase_M20_dimer"/>
</dbReference>
<comment type="cofactor">
    <cofactor evidence="1">
        <name>Zn(2+)</name>
        <dbReference type="ChEBI" id="CHEBI:29105"/>
    </cofactor>
</comment>
<proteinExistence type="inferred from homology"/>